<proteinExistence type="predicted"/>
<name>A0A0F9S1H5_9ZZZZ</name>
<gene>
    <name evidence="1" type="ORF">LCGC14_0526810</name>
</gene>
<dbReference type="EMBL" id="LAZR01000677">
    <property type="protein sequence ID" value="KKN60939.1"/>
    <property type="molecule type" value="Genomic_DNA"/>
</dbReference>
<organism evidence="1">
    <name type="scientific">marine sediment metagenome</name>
    <dbReference type="NCBI Taxonomy" id="412755"/>
    <lineage>
        <taxon>unclassified sequences</taxon>
        <taxon>metagenomes</taxon>
        <taxon>ecological metagenomes</taxon>
    </lineage>
</organism>
<evidence type="ECO:0000313" key="1">
    <source>
        <dbReference type="EMBL" id="KKN60939.1"/>
    </source>
</evidence>
<reference evidence="1" key="1">
    <citation type="journal article" date="2015" name="Nature">
        <title>Complex archaea that bridge the gap between prokaryotes and eukaryotes.</title>
        <authorList>
            <person name="Spang A."/>
            <person name="Saw J.H."/>
            <person name="Jorgensen S.L."/>
            <person name="Zaremba-Niedzwiedzka K."/>
            <person name="Martijn J."/>
            <person name="Lind A.E."/>
            <person name="van Eijk R."/>
            <person name="Schleper C."/>
            <person name="Guy L."/>
            <person name="Ettema T.J."/>
        </authorList>
    </citation>
    <scope>NUCLEOTIDE SEQUENCE</scope>
</reference>
<sequence length="94" mass="10914">MARCQICGIELVKPEDFSLGDMSKNLCAQCSKMRIHQTRFKPWQDTAVHKKFGSHAPPNENQVHEAYAEKLRLRGKSPKEIKELLKKWHRSQSP</sequence>
<accession>A0A0F9S1H5</accession>
<dbReference type="AlphaFoldDB" id="A0A0F9S1H5"/>
<comment type="caution">
    <text evidence="1">The sequence shown here is derived from an EMBL/GenBank/DDBJ whole genome shotgun (WGS) entry which is preliminary data.</text>
</comment>
<protein>
    <submittedName>
        <fullName evidence="1">Uncharacterized protein</fullName>
    </submittedName>
</protein>